<name>A0ABV6EVM0_9BRAD</name>
<dbReference type="SMART" id="SM00421">
    <property type="entry name" value="HTH_LUXR"/>
    <property type="match status" value="1"/>
</dbReference>
<feature type="domain" description="HTH luxR-type" evidence="4">
    <location>
        <begin position="262"/>
        <end position="327"/>
    </location>
</feature>
<comment type="caution">
    <text evidence="5">The sequence shown here is derived from an EMBL/GenBank/DDBJ whole genome shotgun (WGS) entry which is preliminary data.</text>
</comment>
<evidence type="ECO:0000313" key="5">
    <source>
        <dbReference type="EMBL" id="MFC0242281.1"/>
    </source>
</evidence>
<dbReference type="InterPro" id="IPR000792">
    <property type="entry name" value="Tscrpt_reg_LuxR_C"/>
</dbReference>
<evidence type="ECO:0000256" key="3">
    <source>
        <dbReference type="ARBA" id="ARBA00023163"/>
    </source>
</evidence>
<keyword evidence="6" id="KW-1185">Reference proteome</keyword>
<dbReference type="InterPro" id="IPR016032">
    <property type="entry name" value="Sig_transdc_resp-reg_C-effctor"/>
</dbReference>
<dbReference type="RefSeq" id="WP_378390098.1">
    <property type="nucleotide sequence ID" value="NZ_JBHLWM010000007.1"/>
</dbReference>
<evidence type="ECO:0000256" key="1">
    <source>
        <dbReference type="ARBA" id="ARBA00023015"/>
    </source>
</evidence>
<dbReference type="InterPro" id="IPR036388">
    <property type="entry name" value="WH-like_DNA-bd_sf"/>
</dbReference>
<dbReference type="Proteomes" id="UP001589775">
    <property type="component" value="Unassembled WGS sequence"/>
</dbReference>
<proteinExistence type="predicted"/>
<reference evidence="5 6" key="1">
    <citation type="submission" date="2024-09" db="EMBL/GenBank/DDBJ databases">
        <authorList>
            <person name="Sun Q."/>
            <person name="Mori K."/>
        </authorList>
    </citation>
    <scope>NUCLEOTIDE SEQUENCE [LARGE SCALE GENOMIC DNA]</scope>
    <source>
        <strain evidence="5 6">KCTC 23279</strain>
    </source>
</reference>
<dbReference type="EMBL" id="JBHLWM010000007">
    <property type="protein sequence ID" value="MFC0242281.1"/>
    <property type="molecule type" value="Genomic_DNA"/>
</dbReference>
<dbReference type="Gene3D" id="1.10.10.10">
    <property type="entry name" value="Winged helix-like DNA-binding domain superfamily/Winged helix DNA-binding domain"/>
    <property type="match status" value="1"/>
</dbReference>
<dbReference type="PRINTS" id="PR00038">
    <property type="entry name" value="HTHLUXR"/>
</dbReference>
<organism evidence="5 6">
    <name type="scientific">Rhodopseudomonas telluris</name>
    <dbReference type="NCBI Taxonomy" id="644215"/>
    <lineage>
        <taxon>Bacteria</taxon>
        <taxon>Pseudomonadati</taxon>
        <taxon>Pseudomonadota</taxon>
        <taxon>Alphaproteobacteria</taxon>
        <taxon>Hyphomicrobiales</taxon>
        <taxon>Nitrobacteraceae</taxon>
        <taxon>Rhodopseudomonas</taxon>
    </lineage>
</organism>
<dbReference type="CDD" id="cd06170">
    <property type="entry name" value="LuxR_C_like"/>
    <property type="match status" value="1"/>
</dbReference>
<dbReference type="PANTHER" id="PTHR44688">
    <property type="entry name" value="DNA-BINDING TRANSCRIPTIONAL ACTIVATOR DEVR_DOSR"/>
    <property type="match status" value="1"/>
</dbReference>
<dbReference type="PROSITE" id="PS50043">
    <property type="entry name" value="HTH_LUXR_2"/>
    <property type="match status" value="1"/>
</dbReference>
<dbReference type="Pfam" id="PF00196">
    <property type="entry name" value="GerE"/>
    <property type="match status" value="1"/>
</dbReference>
<keyword evidence="2" id="KW-0238">DNA-binding</keyword>
<accession>A0ABV6EVM0</accession>
<keyword evidence="1" id="KW-0805">Transcription regulation</keyword>
<keyword evidence="3" id="KW-0804">Transcription</keyword>
<gene>
    <name evidence="5" type="ORF">ACFFJ6_17455</name>
</gene>
<sequence>MRNRFDLDSARRLSAALLKIYALSRSTDVGRFQQAALQRLADDLPFRAAWWGMVRAQPGGGFALHSSFRFALPEHFVTTWEAVALDDDVARVVTARPGATGRFSRDDLGRTRGLALMSERYDIGSMLSTVIADRRLGIATFLSLYRPVTAPSFGEAERGFKELLMPHLTAAWHANWLQHFDGLRSAGDHRGGGLALADRHGLLHIADDGFAELIRREWSGWNGPALPPALRASAGGESAFQGRRLRVASSREGDLIVLRARSRTPLDVLSPREAEIAACYALGQSYKDIAARLACSPYTVRHHLRGIYDKLGVSNKAALARIAGGAAQPPAGGTSDR</sequence>
<evidence type="ECO:0000256" key="2">
    <source>
        <dbReference type="ARBA" id="ARBA00023125"/>
    </source>
</evidence>
<evidence type="ECO:0000313" key="6">
    <source>
        <dbReference type="Proteomes" id="UP001589775"/>
    </source>
</evidence>
<dbReference type="SUPFAM" id="SSF46894">
    <property type="entry name" value="C-terminal effector domain of the bipartite response regulators"/>
    <property type="match status" value="1"/>
</dbReference>
<evidence type="ECO:0000259" key="4">
    <source>
        <dbReference type="PROSITE" id="PS50043"/>
    </source>
</evidence>
<protein>
    <submittedName>
        <fullName evidence="5">LuxR C-terminal-related transcriptional regulator</fullName>
    </submittedName>
</protein>
<dbReference type="PANTHER" id="PTHR44688:SF16">
    <property type="entry name" value="DNA-BINDING TRANSCRIPTIONAL ACTIVATOR DEVR_DOSR"/>
    <property type="match status" value="1"/>
</dbReference>